<evidence type="ECO:0000313" key="10">
    <source>
        <dbReference type="Proteomes" id="UP001139646"/>
    </source>
</evidence>
<feature type="domain" description="AFP-like" evidence="8">
    <location>
        <begin position="100"/>
        <end position="159"/>
    </location>
</feature>
<dbReference type="PANTHER" id="PTHR36307:SF1">
    <property type="entry name" value="FLAGELLA BASAL BODY P-RING FORMATION PROTEIN FLGA"/>
    <property type="match status" value="1"/>
</dbReference>
<dbReference type="InterPro" id="IPR013974">
    <property type="entry name" value="SAF"/>
</dbReference>
<accession>A0ABS9X337</accession>
<dbReference type="InterPro" id="IPR017585">
    <property type="entry name" value="SAF_FlgA"/>
</dbReference>
<proteinExistence type="inferred from homology"/>
<sequence length="220" mass="24333">MPILTLSPLVSYATTWDSAYIESFAKKFLEDEIAPPEDGKIFFDIADIDPRIIIKPCQIPLTANIPENTDRRNVNVKISCEDATPWQMYLPAKIERTFAVVIATSTIAKGATLTKDNIAIEYIANNRIRGERLTDINAVLGSKAEKRIGENYPITRRNVCLVCKGDTITIIAKSKNFMIKTKGVALSSGNLYEQISVENSSSGRIIKPKISGVNQVTINL</sequence>
<keyword evidence="5 7" id="KW-0574">Periplasm</keyword>
<comment type="caution">
    <text evidence="9">The sequence shown here is derived from an EMBL/GenBank/DDBJ whole genome shotgun (WGS) entry which is preliminary data.</text>
</comment>
<evidence type="ECO:0000259" key="8">
    <source>
        <dbReference type="PROSITE" id="PS50844"/>
    </source>
</evidence>
<dbReference type="SMART" id="SM00858">
    <property type="entry name" value="SAF"/>
    <property type="match status" value="1"/>
</dbReference>
<evidence type="ECO:0000256" key="3">
    <source>
        <dbReference type="ARBA" id="ARBA00014754"/>
    </source>
</evidence>
<dbReference type="Gene3D" id="2.30.30.760">
    <property type="match status" value="1"/>
</dbReference>
<dbReference type="InterPro" id="IPR006190">
    <property type="entry name" value="SAF_AFP_Neu5Ac"/>
</dbReference>
<comment type="subcellular location">
    <subcellularLocation>
        <location evidence="1 7">Periplasm</location>
    </subcellularLocation>
</comment>
<keyword evidence="4" id="KW-0732">Signal</keyword>
<gene>
    <name evidence="9" type="primary">flgA</name>
    <name evidence="9" type="ORF">L3081_16100</name>
</gene>
<evidence type="ECO:0000256" key="1">
    <source>
        <dbReference type="ARBA" id="ARBA00004418"/>
    </source>
</evidence>
<dbReference type="EMBL" id="JAKKSL010000003">
    <property type="protein sequence ID" value="MCI2284633.1"/>
    <property type="molecule type" value="Genomic_DNA"/>
</dbReference>
<dbReference type="Proteomes" id="UP001139646">
    <property type="component" value="Unassembled WGS sequence"/>
</dbReference>
<evidence type="ECO:0000256" key="7">
    <source>
        <dbReference type="RuleBase" id="RU362063"/>
    </source>
</evidence>
<dbReference type="InterPro" id="IPR039246">
    <property type="entry name" value="Flagellar_FlgA"/>
</dbReference>
<dbReference type="CDD" id="cd11614">
    <property type="entry name" value="SAF_CpaB_FlgA_like"/>
    <property type="match status" value="1"/>
</dbReference>
<dbReference type="Pfam" id="PF13144">
    <property type="entry name" value="ChapFlgA"/>
    <property type="match status" value="1"/>
</dbReference>
<evidence type="ECO:0000313" key="9">
    <source>
        <dbReference type="EMBL" id="MCI2284633.1"/>
    </source>
</evidence>
<comment type="similarity">
    <text evidence="2 7">Belongs to the FlgA family.</text>
</comment>
<dbReference type="PROSITE" id="PS50844">
    <property type="entry name" value="AFP_LIKE"/>
    <property type="match status" value="1"/>
</dbReference>
<protein>
    <recommendedName>
        <fullName evidence="3 7">Flagella basal body P-ring formation protein FlgA</fullName>
    </recommendedName>
</protein>
<dbReference type="RefSeq" id="WP_242287112.1">
    <property type="nucleotide sequence ID" value="NZ_JAKKSL010000003.1"/>
</dbReference>
<keyword evidence="9" id="KW-0282">Flagellum</keyword>
<reference evidence="9" key="1">
    <citation type="submission" date="2022-01" db="EMBL/GenBank/DDBJ databases">
        <title>Colwellia maritima, isolated from seawater.</title>
        <authorList>
            <person name="Kristyanto S."/>
            <person name="Jung J."/>
            <person name="Jeon C.O."/>
        </authorList>
    </citation>
    <scope>NUCLEOTIDE SEQUENCE</scope>
    <source>
        <strain evidence="9">MSW7</strain>
    </source>
</reference>
<dbReference type="NCBIfam" id="TIGR03170">
    <property type="entry name" value="flgA_cterm"/>
    <property type="match status" value="1"/>
</dbReference>
<dbReference type="PANTHER" id="PTHR36307">
    <property type="entry name" value="FLAGELLA BASAL BODY P-RING FORMATION PROTEIN FLGA"/>
    <property type="match status" value="1"/>
</dbReference>
<dbReference type="InterPro" id="IPR041231">
    <property type="entry name" value="FlgA_N"/>
</dbReference>
<comment type="function">
    <text evidence="6 7">Involved in the assembly process of the P-ring formation. It may associate with FlgF on the rod constituting a structure essential for the P-ring assembly or may act as a modulator protein for the P-ring assembly.</text>
</comment>
<evidence type="ECO:0000256" key="2">
    <source>
        <dbReference type="ARBA" id="ARBA00010474"/>
    </source>
</evidence>
<organism evidence="9 10">
    <name type="scientific">Colwellia maritima</name>
    <dbReference type="NCBI Taxonomy" id="2912588"/>
    <lineage>
        <taxon>Bacteria</taxon>
        <taxon>Pseudomonadati</taxon>
        <taxon>Pseudomonadota</taxon>
        <taxon>Gammaproteobacteria</taxon>
        <taxon>Alteromonadales</taxon>
        <taxon>Colwelliaceae</taxon>
        <taxon>Colwellia</taxon>
    </lineage>
</organism>
<keyword evidence="9" id="KW-0966">Cell projection</keyword>
<dbReference type="Pfam" id="PF17656">
    <property type="entry name" value="ChapFlgA_N"/>
    <property type="match status" value="1"/>
</dbReference>
<evidence type="ECO:0000256" key="4">
    <source>
        <dbReference type="ARBA" id="ARBA00022729"/>
    </source>
</evidence>
<keyword evidence="9" id="KW-0969">Cilium</keyword>
<evidence type="ECO:0000256" key="5">
    <source>
        <dbReference type="ARBA" id="ARBA00022764"/>
    </source>
</evidence>
<name>A0ABS9X337_9GAMM</name>
<keyword evidence="10" id="KW-1185">Reference proteome</keyword>
<dbReference type="Gene3D" id="3.90.1210.10">
    <property type="entry name" value="Antifreeze-like/N-acetylneuraminic acid synthase C-terminal domain"/>
    <property type="match status" value="1"/>
</dbReference>
<evidence type="ECO:0000256" key="6">
    <source>
        <dbReference type="ARBA" id="ARBA00025643"/>
    </source>
</evidence>
<keyword evidence="7" id="KW-1005">Bacterial flagellum biogenesis</keyword>